<dbReference type="Proteomes" id="UP001058687">
    <property type="component" value="Chromosome 2"/>
</dbReference>
<dbReference type="AlphaFoldDB" id="A0AAE9N4B4"/>
<gene>
    <name evidence="3" type="ORF">HB761_23090</name>
</gene>
<keyword evidence="2" id="KW-0732">Signal</keyword>
<name>A0AAE9N4B4_9VIBR</name>
<accession>A0AAE9N4B4</accession>
<evidence type="ECO:0000313" key="3">
    <source>
        <dbReference type="EMBL" id="UTZ29488.1"/>
    </source>
</evidence>
<dbReference type="InterPro" id="IPR001087">
    <property type="entry name" value="GDSL"/>
</dbReference>
<organism evidence="3 4">
    <name type="scientific">Vibrio campbellii</name>
    <dbReference type="NCBI Taxonomy" id="680"/>
    <lineage>
        <taxon>Bacteria</taxon>
        <taxon>Pseudomonadati</taxon>
        <taxon>Pseudomonadota</taxon>
        <taxon>Gammaproteobacteria</taxon>
        <taxon>Vibrionales</taxon>
        <taxon>Vibrionaceae</taxon>
        <taxon>Vibrio</taxon>
    </lineage>
</organism>
<evidence type="ECO:0000256" key="1">
    <source>
        <dbReference type="ARBA" id="ARBA00008668"/>
    </source>
</evidence>
<evidence type="ECO:0000256" key="2">
    <source>
        <dbReference type="SAM" id="SignalP"/>
    </source>
</evidence>
<dbReference type="PANTHER" id="PTHR22835">
    <property type="entry name" value="ZINC FINGER FYVE DOMAIN CONTAINING PROTEIN"/>
    <property type="match status" value="1"/>
</dbReference>
<comment type="similarity">
    <text evidence="1">Belongs to the 'GDSL' lipolytic enzyme family.</text>
</comment>
<dbReference type="Pfam" id="PF00657">
    <property type="entry name" value="Lipase_GDSL"/>
    <property type="match status" value="1"/>
</dbReference>
<dbReference type="PANTHER" id="PTHR22835:SF659">
    <property type="entry name" value="GDSL LIPASE_ACYLHYDROLASE, PUTATIVE (AFU_ORTHOLOGUE AFUA_2G00510)-RELATED"/>
    <property type="match status" value="1"/>
</dbReference>
<feature type="chain" id="PRO_5041927106" evidence="2">
    <location>
        <begin position="22"/>
        <end position="787"/>
    </location>
</feature>
<sequence>MNFRTFLVIFCALTPAFKLYASDSIPSINMVIVNNTSRVLNISSVSVESDISHHSLNPSEKLSTGGSISFIFPDLCTQSKLYPNAVSTDGSRHNWTMKSSSTLDFNLNTSGLGKAITWPNFTALDLYSCLPLPARAYQEFMSEFGPLKFSLGSQHIEYRLASHAGAGSMQGTLIDNGHVYTWCAYHSDSALNKCQSDLSQKTKQLLNNYTSTHYQPTYLIQVSELPKNQTHYSDIFFFGDSLTDTHNAFSISGGDLPKGVFYNGRWADGLMWPDYVTMFTGIPSHNYAFGGMRVSRRFDANLSAATHIEKLNTDIVFMPSGFPMSPSLEDELSVAMPHLKRRLARAKVERKVMTTFLMGGNDFMAMAGGEIERNYPLVAQSLITNIRQNLIAKLTNEEQERISIALFELPDISIAPQLYHSMRDGVTPTPLGQFRAQIELFNQRLVIAYEQLRSDYPHIEFVYIPTHAWLKNIQREKMHYGFSDGLYGGNYHHGLSAQMWGQAKTMLNQPSENNGILRNINDSSNFLGLFNLRGDNETAGTVGVGSITAGPMESFARDSLIPYRPSLVNKAVVGGAVHPSTKTHFILASHFIFQLLTVPENYASSEMMRNIFHTEGFRPQTTQDGHIAFVNLLDFADSTHKVPDFAGCADGETCHFRNGNDKYVYSDGFTPKTFRVVNHSANPSCPDGNCSVFTVFNAQGYSRSRKNLEYLRLFPADGSQLVIPLGSYSQLKFNLKSPYTDFSVRTEQIEKHGVCKVLAVSHGTWGTTDGRCFNDDYTICIAGKGCE</sequence>
<dbReference type="GO" id="GO:0016788">
    <property type="term" value="F:hydrolase activity, acting on ester bonds"/>
    <property type="evidence" value="ECO:0007669"/>
    <property type="project" value="InterPro"/>
</dbReference>
<dbReference type="RefSeq" id="WP_255942092.1">
    <property type="nucleotide sequence ID" value="NZ_CP050468.1"/>
</dbReference>
<proteinExistence type="inferred from homology"/>
<dbReference type="InterPro" id="IPR036514">
    <property type="entry name" value="SGNH_hydro_sf"/>
</dbReference>
<dbReference type="SUPFAM" id="SSF52266">
    <property type="entry name" value="SGNH hydrolase"/>
    <property type="match status" value="1"/>
</dbReference>
<reference evidence="3" key="1">
    <citation type="submission" date="2020-03" db="EMBL/GenBank/DDBJ databases">
        <title>Five strains of Vibrio campbellii isolated from Mariana Trench.</title>
        <authorList>
            <person name="Liang J."/>
            <person name="Zhang X.-H."/>
        </authorList>
    </citation>
    <scope>NUCLEOTIDE SEQUENCE</scope>
    <source>
        <strain evidence="3">LJC014</strain>
    </source>
</reference>
<protein>
    <submittedName>
        <fullName evidence="3">GDSL family lipase</fullName>
    </submittedName>
</protein>
<dbReference type="Gene3D" id="3.40.50.1110">
    <property type="entry name" value="SGNH hydrolase"/>
    <property type="match status" value="1"/>
</dbReference>
<evidence type="ECO:0000313" key="4">
    <source>
        <dbReference type="Proteomes" id="UP001058687"/>
    </source>
</evidence>
<feature type="signal peptide" evidence="2">
    <location>
        <begin position="1"/>
        <end position="21"/>
    </location>
</feature>
<dbReference type="EMBL" id="CP050468">
    <property type="protein sequence ID" value="UTZ29488.1"/>
    <property type="molecule type" value="Genomic_DNA"/>
</dbReference>